<dbReference type="Proteomes" id="UP000219689">
    <property type="component" value="Unassembled WGS sequence"/>
</dbReference>
<accession>A0A2A5R0D3</accession>
<evidence type="ECO:0000313" key="2">
    <source>
        <dbReference type="Proteomes" id="UP000219689"/>
    </source>
</evidence>
<dbReference type="EMBL" id="NXNI01000001">
    <property type="protein sequence ID" value="PCR92555.1"/>
    <property type="molecule type" value="Genomic_DNA"/>
</dbReference>
<dbReference type="Gene3D" id="2.60.120.1140">
    <property type="entry name" value="Protein of unknown function DUF192"/>
    <property type="match status" value="1"/>
</dbReference>
<dbReference type="RefSeq" id="WP_097381478.1">
    <property type="nucleotide sequence ID" value="NZ_NXNI01000001.1"/>
</dbReference>
<dbReference type="AlphaFoldDB" id="A0A2A5R0D3"/>
<dbReference type="PANTHER" id="PTHR37953:SF1">
    <property type="entry name" value="UPF0127 PROTEIN MJ1496"/>
    <property type="match status" value="1"/>
</dbReference>
<dbReference type="PANTHER" id="PTHR37953">
    <property type="entry name" value="UPF0127 PROTEIN MJ1496"/>
    <property type="match status" value="1"/>
</dbReference>
<comment type="caution">
    <text evidence="1">The sequence shown here is derived from an EMBL/GenBank/DDBJ whole genome shotgun (WGS) entry which is preliminary data.</text>
</comment>
<dbReference type="InterPro" id="IPR003795">
    <property type="entry name" value="DUF192"/>
</dbReference>
<protein>
    <recommendedName>
        <fullName evidence="3">DUF192 domain-containing protein</fullName>
    </recommendedName>
</protein>
<proteinExistence type="predicted"/>
<gene>
    <name evidence="1" type="ORF">CP557_01250</name>
</gene>
<sequence>MQLVHEPATDGDSGAQRGHETLASTVDTADSIVSQTRGLMFRRSLPDEYALAFRFDSTGTRDLHTLFVFVPIDAVWVVDGVVQRVETLRPWRGFAREKADLIVELPAGTAADVEPGDRLRLEDG</sequence>
<name>A0A2A5R0D3_9EURY</name>
<evidence type="ECO:0000313" key="1">
    <source>
        <dbReference type="EMBL" id="PCR92555.1"/>
    </source>
</evidence>
<keyword evidence="2" id="KW-1185">Reference proteome</keyword>
<dbReference type="OrthoDB" id="64208at2157"/>
<dbReference type="InterPro" id="IPR038695">
    <property type="entry name" value="Saro_0823-like_sf"/>
</dbReference>
<organism evidence="1 2">
    <name type="scientific">Natrinema ejinorense</name>
    <dbReference type="NCBI Taxonomy" id="373386"/>
    <lineage>
        <taxon>Archaea</taxon>
        <taxon>Methanobacteriati</taxon>
        <taxon>Methanobacteriota</taxon>
        <taxon>Stenosarchaea group</taxon>
        <taxon>Halobacteria</taxon>
        <taxon>Halobacteriales</taxon>
        <taxon>Natrialbaceae</taxon>
        <taxon>Natrinema</taxon>
    </lineage>
</organism>
<dbReference type="Pfam" id="PF02643">
    <property type="entry name" value="DUF192"/>
    <property type="match status" value="1"/>
</dbReference>
<evidence type="ECO:0008006" key="3">
    <source>
        <dbReference type="Google" id="ProtNLM"/>
    </source>
</evidence>
<reference evidence="1 2" key="1">
    <citation type="submission" date="2017-09" db="EMBL/GenBank/DDBJ databases">
        <title>Genome sequences of Natrinema ejinorence JCM 13890T.</title>
        <authorList>
            <person name="Roh S.W."/>
            <person name="Kim Y.B."/>
            <person name="Kim J.Y."/>
        </authorList>
    </citation>
    <scope>NUCLEOTIDE SEQUENCE [LARGE SCALE GENOMIC DNA]</scope>
    <source>
        <strain evidence="1 2">JCM 13890</strain>
    </source>
</reference>